<reference evidence="17" key="2">
    <citation type="journal article" date="2021" name="PeerJ">
        <title>Extensive microbial diversity within the chicken gut microbiome revealed by metagenomics and culture.</title>
        <authorList>
            <person name="Gilroy R."/>
            <person name="Ravi A."/>
            <person name="Getino M."/>
            <person name="Pursley I."/>
            <person name="Horton D.L."/>
            <person name="Alikhan N.F."/>
            <person name="Baker D."/>
            <person name="Gharbi K."/>
            <person name="Hall N."/>
            <person name="Watson M."/>
            <person name="Adriaenssens E.M."/>
            <person name="Foster-Nyarko E."/>
            <person name="Jarju S."/>
            <person name="Secka A."/>
            <person name="Antonio M."/>
            <person name="Oren A."/>
            <person name="Chaudhuri R.R."/>
            <person name="La Ragione R."/>
            <person name="Hildebrand F."/>
            <person name="Pallen M.J."/>
        </authorList>
    </citation>
    <scope>NUCLEOTIDE SEQUENCE</scope>
    <source>
        <strain evidence="17">9366</strain>
    </source>
</reference>
<feature type="domain" description="Mannosidase Ig/CBM-like" evidence="15">
    <location>
        <begin position="642"/>
        <end position="725"/>
    </location>
</feature>
<evidence type="ECO:0000313" key="17">
    <source>
        <dbReference type="EMBL" id="HIU62617.1"/>
    </source>
</evidence>
<dbReference type="Gene3D" id="2.60.40.10">
    <property type="entry name" value="Immunoglobulins"/>
    <property type="match status" value="3"/>
</dbReference>
<evidence type="ECO:0000259" key="13">
    <source>
        <dbReference type="Pfam" id="PF00703"/>
    </source>
</evidence>
<keyword evidence="8" id="KW-0325">Glycoprotein</keyword>
<dbReference type="GO" id="GO:0005576">
    <property type="term" value="C:extracellular region"/>
    <property type="evidence" value="ECO:0007669"/>
    <property type="project" value="UniProtKB-SubCell"/>
</dbReference>
<evidence type="ECO:0000256" key="2">
    <source>
        <dbReference type="ARBA" id="ARBA00004613"/>
    </source>
</evidence>
<evidence type="ECO:0000313" key="18">
    <source>
        <dbReference type="Proteomes" id="UP000824145"/>
    </source>
</evidence>
<dbReference type="EC" id="3.2.1.25" evidence="5"/>
<dbReference type="InterPro" id="IPR054593">
    <property type="entry name" value="Beta-mannosidase-like_N2"/>
</dbReference>
<evidence type="ECO:0000256" key="8">
    <source>
        <dbReference type="ARBA" id="ARBA00023180"/>
    </source>
</evidence>
<evidence type="ECO:0000256" key="11">
    <source>
        <dbReference type="ARBA" id="ARBA00041069"/>
    </source>
</evidence>
<dbReference type="InterPro" id="IPR006102">
    <property type="entry name" value="Ig-like_GH2"/>
</dbReference>
<evidence type="ECO:0000256" key="10">
    <source>
        <dbReference type="ARBA" id="ARBA00038429"/>
    </source>
</evidence>
<accession>A0A9D1SK57</accession>
<comment type="subcellular location">
    <subcellularLocation>
        <location evidence="2">Secreted</location>
    </subcellularLocation>
</comment>
<keyword evidence="9" id="KW-0326">Glycosidase</keyword>
<dbReference type="Gene3D" id="2.60.120.260">
    <property type="entry name" value="Galactose-binding domain-like"/>
    <property type="match status" value="1"/>
</dbReference>
<reference evidence="17" key="1">
    <citation type="submission" date="2020-10" db="EMBL/GenBank/DDBJ databases">
        <authorList>
            <person name="Gilroy R."/>
        </authorList>
    </citation>
    <scope>NUCLEOTIDE SEQUENCE</scope>
    <source>
        <strain evidence="17">9366</strain>
    </source>
</reference>
<dbReference type="SUPFAM" id="SSF49303">
    <property type="entry name" value="beta-Galactosidase/glucuronidase domain"/>
    <property type="match status" value="3"/>
</dbReference>
<protein>
    <recommendedName>
        <fullName evidence="11">Beta-mannosidase B</fullName>
        <ecNumber evidence="5">3.2.1.25</ecNumber>
    </recommendedName>
    <alternativeName>
        <fullName evidence="12">Mannanase B</fullName>
    </alternativeName>
</protein>
<gene>
    <name evidence="17" type="ORF">IAB07_02470</name>
</gene>
<sequence>MMTLNLNDGWQFCEKGADKSYPAVVPGSQYEDLLRLDLIPDPYKEDNESKTAWVADRDFVYSRRISLPEEMEAFEHICLYCSCLDTLADVYLDGEKIASHDNYFLPFEADVTGKIGKDSLLEIHFYSPAEFLRQMQQKDQMPRNCNGMNGIPHIRKPGCHFGWDWGPFIPTVGISADIMLKAWNGARIEDLYVTQTHEKGEVALDAQITLSGDIPAGAQLVVTLISPQGENMSEVTLPASSAASAAFKVEKPQLWWTHDISDSHPLYTVRVRLRQEGGEAVFERRIGLRTIELDRSADEWGTNFCFVLNGVPLFIKGANYIPPDALLTRVNSKTYEKLLGAVKRANMNMVRVWGGGRYETDEFYDICDREGILVWQDFMFACNPYPFYNDEFRANVLKEVEYNAKRLRNRPCLALWCGNNEIETMSAGWLPYTKLRDWTEKFFWHILPEELKKTDAVTPFIPGSPVGKGYMDGIISDAHGDVHMWTVWHGLQPLTYYRKRFSRFCSEFGLESMPDMNTIRYFCPEDQLDLTSPVMQAHQKCPSGNGKIAYYTSTRFRLPAKFEDTVYLSQIVQSECVRDATEHWRRNRGRCNGSMYWQLNDCWPVLSWASIDYLGGYKALQYTARHFNAPLTASACESKNGVELHVINDKNAPFKGHIVYTLSTFEGKKLSSGKAVADCPAASARKVCSPDIKSRLRHCRHNCVLQYSLLDAEGKELCRRTVLFKAEKKLALPDPELSLDVAVQKGEAIVTVKAKKYARYVKLFAKGISEPFSDNYFDLVAGESKTVTIPLPEGTSAEQAKKAISVTSIAGIKPKQSKFADFLFRMKIRLIPINIANWIGYHFM</sequence>
<dbReference type="GO" id="GO:0004567">
    <property type="term" value="F:beta-mannosidase activity"/>
    <property type="evidence" value="ECO:0007669"/>
    <property type="project" value="UniProtKB-EC"/>
</dbReference>
<dbReference type="SUPFAM" id="SSF49785">
    <property type="entry name" value="Galactose-binding domain-like"/>
    <property type="match status" value="1"/>
</dbReference>
<proteinExistence type="inferred from homology"/>
<dbReference type="Proteomes" id="UP000824145">
    <property type="component" value="Unassembled WGS sequence"/>
</dbReference>
<dbReference type="GO" id="GO:0006516">
    <property type="term" value="P:glycoprotein catabolic process"/>
    <property type="evidence" value="ECO:0007669"/>
    <property type="project" value="TreeGrafter"/>
</dbReference>
<keyword evidence="6" id="KW-0964">Secreted</keyword>
<dbReference type="InterPro" id="IPR008979">
    <property type="entry name" value="Galactose-bd-like_sf"/>
</dbReference>
<comment type="similarity">
    <text evidence="10">Belongs to the glycosyl hydrolase 2 family. Beta-mannosidase B subfamily.</text>
</comment>
<comment type="subunit">
    <text evidence="4">Homodimer.</text>
</comment>
<name>A0A9D1SK57_9FIRM</name>
<dbReference type="FunFam" id="3.20.20.80:FF:000050">
    <property type="entry name" value="Beta-mannosidase B"/>
    <property type="match status" value="1"/>
</dbReference>
<evidence type="ECO:0000259" key="14">
    <source>
        <dbReference type="Pfam" id="PF17753"/>
    </source>
</evidence>
<dbReference type="PANTHER" id="PTHR43730">
    <property type="entry name" value="BETA-MANNOSIDASE"/>
    <property type="match status" value="1"/>
</dbReference>
<dbReference type="InterPro" id="IPR013783">
    <property type="entry name" value="Ig-like_fold"/>
</dbReference>
<evidence type="ECO:0000256" key="1">
    <source>
        <dbReference type="ARBA" id="ARBA00000829"/>
    </source>
</evidence>
<comment type="catalytic activity">
    <reaction evidence="1">
        <text>Hydrolysis of terminal, non-reducing beta-D-mannose residues in beta-D-mannosides.</text>
        <dbReference type="EC" id="3.2.1.25"/>
    </reaction>
</comment>
<dbReference type="InterPro" id="IPR041625">
    <property type="entry name" value="Beta-mannosidase_Ig"/>
</dbReference>
<dbReference type="Pfam" id="PF22666">
    <property type="entry name" value="Glyco_hydro_2_N2"/>
    <property type="match status" value="1"/>
</dbReference>
<keyword evidence="7 17" id="KW-0378">Hydrolase</keyword>
<dbReference type="Pfam" id="PF17786">
    <property type="entry name" value="Mannosidase_ig"/>
    <property type="match status" value="1"/>
</dbReference>
<dbReference type="PANTHER" id="PTHR43730:SF1">
    <property type="entry name" value="BETA-MANNOSIDASE"/>
    <property type="match status" value="1"/>
</dbReference>
<evidence type="ECO:0000256" key="4">
    <source>
        <dbReference type="ARBA" id="ARBA00011738"/>
    </source>
</evidence>
<organism evidence="17 18">
    <name type="scientific">Candidatus Caccalectryoclostridium excrementigallinarum</name>
    <dbReference type="NCBI Taxonomy" id="2840710"/>
    <lineage>
        <taxon>Bacteria</taxon>
        <taxon>Bacillati</taxon>
        <taxon>Bacillota</taxon>
        <taxon>Clostridia</taxon>
        <taxon>Christensenellales</taxon>
        <taxon>Christensenellaceae</taxon>
        <taxon>Christensenellaceae incertae sedis</taxon>
        <taxon>Candidatus Caccalectryoclostridium</taxon>
    </lineage>
</organism>
<evidence type="ECO:0000256" key="12">
    <source>
        <dbReference type="ARBA" id="ARBA00041614"/>
    </source>
</evidence>
<dbReference type="SUPFAM" id="SSF51445">
    <property type="entry name" value="(Trans)glycosidases"/>
    <property type="match status" value="1"/>
</dbReference>
<dbReference type="InterPro" id="IPR036156">
    <property type="entry name" value="Beta-gal/glucu_dom_sf"/>
</dbReference>
<dbReference type="Gene3D" id="3.20.20.80">
    <property type="entry name" value="Glycosidases"/>
    <property type="match status" value="1"/>
</dbReference>
<evidence type="ECO:0000259" key="16">
    <source>
        <dbReference type="Pfam" id="PF22666"/>
    </source>
</evidence>
<dbReference type="InterPro" id="IPR017853">
    <property type="entry name" value="GH"/>
</dbReference>
<evidence type="ECO:0000259" key="15">
    <source>
        <dbReference type="Pfam" id="PF17786"/>
    </source>
</evidence>
<evidence type="ECO:0000256" key="7">
    <source>
        <dbReference type="ARBA" id="ARBA00022801"/>
    </source>
</evidence>
<feature type="domain" description="Beta-mannosidase Ig-fold" evidence="14">
    <location>
        <begin position="732"/>
        <end position="810"/>
    </location>
</feature>
<dbReference type="AlphaFoldDB" id="A0A9D1SK57"/>
<dbReference type="InterPro" id="IPR041447">
    <property type="entry name" value="Mannosidase_ig"/>
</dbReference>
<evidence type="ECO:0000256" key="6">
    <source>
        <dbReference type="ARBA" id="ARBA00022525"/>
    </source>
</evidence>
<evidence type="ECO:0000256" key="3">
    <source>
        <dbReference type="ARBA" id="ARBA00004740"/>
    </source>
</evidence>
<dbReference type="GO" id="GO:0005975">
    <property type="term" value="P:carbohydrate metabolic process"/>
    <property type="evidence" value="ECO:0007669"/>
    <property type="project" value="InterPro"/>
</dbReference>
<feature type="domain" description="Glycoside hydrolase family 2 immunoglobulin-like beta-sandwich" evidence="13">
    <location>
        <begin position="186"/>
        <end position="289"/>
    </location>
</feature>
<comment type="caution">
    <text evidence="17">The sequence shown here is derived from an EMBL/GenBank/DDBJ whole genome shotgun (WGS) entry which is preliminary data.</text>
</comment>
<evidence type="ECO:0000256" key="9">
    <source>
        <dbReference type="ARBA" id="ARBA00023295"/>
    </source>
</evidence>
<dbReference type="Pfam" id="PF17753">
    <property type="entry name" value="Ig_mannosidase"/>
    <property type="match status" value="1"/>
</dbReference>
<feature type="domain" description="Beta-mannosidase-like galactose-binding" evidence="16">
    <location>
        <begin position="10"/>
        <end position="174"/>
    </location>
</feature>
<evidence type="ECO:0000256" key="5">
    <source>
        <dbReference type="ARBA" id="ARBA00012754"/>
    </source>
</evidence>
<dbReference type="InterPro" id="IPR050887">
    <property type="entry name" value="Beta-mannosidase_GH2"/>
</dbReference>
<comment type="pathway">
    <text evidence="3">Glycan metabolism; N-glycan degradation.</text>
</comment>
<dbReference type="Pfam" id="PF00703">
    <property type="entry name" value="Glyco_hydro_2"/>
    <property type="match status" value="1"/>
</dbReference>
<dbReference type="EMBL" id="DVNJ01000013">
    <property type="protein sequence ID" value="HIU62617.1"/>
    <property type="molecule type" value="Genomic_DNA"/>
</dbReference>